<keyword evidence="3" id="KW-1185">Reference proteome</keyword>
<name>A0A1Y1SXN9_9FLAO</name>
<proteinExistence type="predicted"/>
<keyword evidence="1" id="KW-0812">Transmembrane</keyword>
<gene>
    <name evidence="2" type="ORF">IIF7_20514</name>
</gene>
<organism evidence="2 3">
    <name type="scientific">Zunongwangia atlantica 22II14-10F7</name>
    <dbReference type="NCBI Taxonomy" id="1185767"/>
    <lineage>
        <taxon>Bacteria</taxon>
        <taxon>Pseudomonadati</taxon>
        <taxon>Bacteroidota</taxon>
        <taxon>Flavobacteriia</taxon>
        <taxon>Flavobacteriales</taxon>
        <taxon>Flavobacteriaceae</taxon>
        <taxon>Zunongwangia</taxon>
    </lineage>
</organism>
<feature type="transmembrane region" description="Helical" evidence="1">
    <location>
        <begin position="47"/>
        <end position="64"/>
    </location>
</feature>
<dbReference type="EMBL" id="ARYN01000057">
    <property type="protein sequence ID" value="ORL43497.1"/>
    <property type="molecule type" value="Genomic_DNA"/>
</dbReference>
<accession>A0A1Y1SXN9</accession>
<keyword evidence="1" id="KW-0472">Membrane</keyword>
<feature type="transmembrane region" description="Helical" evidence="1">
    <location>
        <begin position="21"/>
        <end position="41"/>
    </location>
</feature>
<dbReference type="OrthoDB" id="1449306at2"/>
<dbReference type="Proteomes" id="UP000192746">
    <property type="component" value="Unassembled WGS sequence"/>
</dbReference>
<evidence type="ECO:0000313" key="2">
    <source>
        <dbReference type="EMBL" id="ORL43497.1"/>
    </source>
</evidence>
<dbReference type="RefSeq" id="WP_084843546.1">
    <property type="nucleotide sequence ID" value="NZ_ARYN01000057.1"/>
</dbReference>
<sequence length="99" mass="11532">MKTYTPYRDIRKEALIFGLPVYLFALQMIAVIVGLLAIIFAFGWMSILIGCSGNFLLYLMLINLKKLSARIQVFQMFPRHISTKQLKPNHFMIRTYESL</sequence>
<evidence type="ECO:0000313" key="3">
    <source>
        <dbReference type="Proteomes" id="UP000192746"/>
    </source>
</evidence>
<dbReference type="STRING" id="1185767.IIF7_20514"/>
<protein>
    <submittedName>
        <fullName evidence="2">Membrane protein</fullName>
    </submittedName>
</protein>
<keyword evidence="1" id="KW-1133">Transmembrane helix</keyword>
<comment type="caution">
    <text evidence="2">The sequence shown here is derived from an EMBL/GenBank/DDBJ whole genome shotgun (WGS) entry which is preliminary data.</text>
</comment>
<reference evidence="2 3" key="1">
    <citation type="submission" date="2013-04" db="EMBL/GenBank/DDBJ databases">
        <title>Zunongwangia sp. 22II14-10F7 Genome Sequencing.</title>
        <authorList>
            <person name="Lai Q."/>
            <person name="Shao Z."/>
        </authorList>
    </citation>
    <scope>NUCLEOTIDE SEQUENCE [LARGE SCALE GENOMIC DNA]</scope>
    <source>
        <strain evidence="2 3">22II14-10F7</strain>
    </source>
</reference>
<dbReference type="AlphaFoldDB" id="A0A1Y1SXN9"/>
<evidence type="ECO:0000256" key="1">
    <source>
        <dbReference type="SAM" id="Phobius"/>
    </source>
</evidence>